<keyword evidence="1" id="KW-1133">Transmembrane helix</keyword>
<feature type="non-terminal residue" evidence="2">
    <location>
        <position position="1"/>
    </location>
</feature>
<proteinExistence type="predicted"/>
<dbReference type="AlphaFoldDB" id="A0A382RQI8"/>
<keyword evidence="1" id="KW-0472">Membrane</keyword>
<sequence length="318" mass="34507">VGANLESGLAALVAIGVVRIFFRHEQWRHTVVHLLLLALPSLGLAGGLVLAQRSTDSLCSLDCFYEFAQLYGGLGFAAADMPILGVHSVVFAGFVLAVATSGRTAASHVGRWRIGNGEFQTGDDFSTVRIAAITLGTAIFGLLGLSYYVNRSFGQLLLAVFLPLSISSMGMLTLFVRESTPNTFAERIWMFPLVLVCLVPVLSVPRLPALDTEWSRLSGDISPWIFPIEIEFPVIDTVLQEAEARFGAAPNDVGIVASNMMVGPVRYGMRAGLAYNSPYSIYAVAQADRECEILRHDGPMVLLVLPQGRYQELNPVFE</sequence>
<feature type="transmembrane region" description="Helical" evidence="1">
    <location>
        <begin position="188"/>
        <end position="207"/>
    </location>
</feature>
<evidence type="ECO:0000256" key="1">
    <source>
        <dbReference type="SAM" id="Phobius"/>
    </source>
</evidence>
<feature type="transmembrane region" description="Helical" evidence="1">
    <location>
        <begin position="127"/>
        <end position="149"/>
    </location>
</feature>
<name>A0A382RQI8_9ZZZZ</name>
<feature type="non-terminal residue" evidence="2">
    <location>
        <position position="318"/>
    </location>
</feature>
<keyword evidence="1" id="KW-0812">Transmembrane</keyword>
<protein>
    <submittedName>
        <fullName evidence="2">Uncharacterized protein</fullName>
    </submittedName>
</protein>
<reference evidence="2" key="1">
    <citation type="submission" date="2018-05" db="EMBL/GenBank/DDBJ databases">
        <authorList>
            <person name="Lanie J.A."/>
            <person name="Ng W.-L."/>
            <person name="Kazmierczak K.M."/>
            <person name="Andrzejewski T.M."/>
            <person name="Davidsen T.M."/>
            <person name="Wayne K.J."/>
            <person name="Tettelin H."/>
            <person name="Glass J.I."/>
            <person name="Rusch D."/>
            <person name="Podicherti R."/>
            <person name="Tsui H.-C.T."/>
            <person name="Winkler M.E."/>
        </authorList>
    </citation>
    <scope>NUCLEOTIDE SEQUENCE</scope>
</reference>
<feature type="transmembrane region" description="Helical" evidence="1">
    <location>
        <begin position="155"/>
        <end position="176"/>
    </location>
</feature>
<feature type="transmembrane region" description="Helical" evidence="1">
    <location>
        <begin position="34"/>
        <end position="51"/>
    </location>
</feature>
<gene>
    <name evidence="2" type="ORF">METZ01_LOCUS352396</name>
</gene>
<organism evidence="2">
    <name type="scientific">marine metagenome</name>
    <dbReference type="NCBI Taxonomy" id="408172"/>
    <lineage>
        <taxon>unclassified sequences</taxon>
        <taxon>metagenomes</taxon>
        <taxon>ecological metagenomes</taxon>
    </lineage>
</organism>
<feature type="transmembrane region" description="Helical" evidence="1">
    <location>
        <begin position="6"/>
        <end position="22"/>
    </location>
</feature>
<evidence type="ECO:0000313" key="2">
    <source>
        <dbReference type="EMBL" id="SVC99542.1"/>
    </source>
</evidence>
<feature type="transmembrane region" description="Helical" evidence="1">
    <location>
        <begin position="83"/>
        <end position="106"/>
    </location>
</feature>
<dbReference type="EMBL" id="UINC01123218">
    <property type="protein sequence ID" value="SVC99542.1"/>
    <property type="molecule type" value="Genomic_DNA"/>
</dbReference>
<accession>A0A382RQI8</accession>